<comment type="caution">
    <text evidence="2">The sequence shown here is derived from an EMBL/GenBank/DDBJ whole genome shotgun (WGS) entry which is preliminary data.</text>
</comment>
<evidence type="ECO:0000313" key="3">
    <source>
        <dbReference type="Proteomes" id="UP000309133"/>
    </source>
</evidence>
<reference evidence="2 3" key="1">
    <citation type="submission" date="2019-04" db="EMBL/GenBank/DDBJ databases">
        <authorList>
            <person name="Jiang L."/>
        </authorList>
    </citation>
    <scope>NUCLEOTIDE SEQUENCE [LARGE SCALE GENOMIC DNA]</scope>
    <source>
        <strain evidence="2 3">YIM 131853</strain>
    </source>
</reference>
<dbReference type="Proteomes" id="UP000309133">
    <property type="component" value="Unassembled WGS sequence"/>
</dbReference>
<sequence length="194" mass="20876">MSVRVVPVVDAPWDDVRTVFGTRGDPSSCWCQFFKVDAANWKAGDRTSFERSLCDQVDEARAAKGAGPGLLAYSDDEPAGWVAIEPRAAYRRIVTKPAVADVDPSVGADDTWVVSCFVVRVGQRRKGIASTLLAGAVEHARANGARVIEAFPVEAGAGVTSAELYHGPLSVFEAAGFEVLARPRERRAFVRLTL</sequence>
<dbReference type="OrthoDB" id="3239945at2"/>
<proteinExistence type="predicted"/>
<dbReference type="AlphaFoldDB" id="A0A4S4FS86"/>
<gene>
    <name evidence="2" type="ORF">E6C64_02570</name>
</gene>
<dbReference type="Gene3D" id="3.40.630.30">
    <property type="match status" value="1"/>
</dbReference>
<evidence type="ECO:0000259" key="1">
    <source>
        <dbReference type="PROSITE" id="PS51186"/>
    </source>
</evidence>
<protein>
    <submittedName>
        <fullName evidence="2">GNAT family N-acetyltransferase</fullName>
    </submittedName>
</protein>
<name>A0A4S4FS86_9MICO</name>
<dbReference type="GO" id="GO:0016747">
    <property type="term" value="F:acyltransferase activity, transferring groups other than amino-acyl groups"/>
    <property type="evidence" value="ECO:0007669"/>
    <property type="project" value="InterPro"/>
</dbReference>
<feature type="domain" description="N-acetyltransferase" evidence="1">
    <location>
        <begin position="28"/>
        <end position="194"/>
    </location>
</feature>
<dbReference type="SUPFAM" id="SSF55729">
    <property type="entry name" value="Acyl-CoA N-acyltransferases (Nat)"/>
    <property type="match status" value="1"/>
</dbReference>
<dbReference type="PROSITE" id="PS51186">
    <property type="entry name" value="GNAT"/>
    <property type="match status" value="1"/>
</dbReference>
<organism evidence="2 3">
    <name type="scientific">Naasia lichenicola</name>
    <dbReference type="NCBI Taxonomy" id="2565933"/>
    <lineage>
        <taxon>Bacteria</taxon>
        <taxon>Bacillati</taxon>
        <taxon>Actinomycetota</taxon>
        <taxon>Actinomycetes</taxon>
        <taxon>Micrococcales</taxon>
        <taxon>Microbacteriaceae</taxon>
        <taxon>Naasia</taxon>
    </lineage>
</organism>
<dbReference type="InterPro" id="IPR000182">
    <property type="entry name" value="GNAT_dom"/>
</dbReference>
<accession>A0A4S4FS86</accession>
<evidence type="ECO:0000313" key="2">
    <source>
        <dbReference type="EMBL" id="THG33254.1"/>
    </source>
</evidence>
<dbReference type="InterPro" id="IPR016181">
    <property type="entry name" value="Acyl_CoA_acyltransferase"/>
</dbReference>
<keyword evidence="2" id="KW-0808">Transferase</keyword>
<dbReference type="RefSeq" id="WP_136426035.1">
    <property type="nucleotide sequence ID" value="NZ_SSSM01000001.1"/>
</dbReference>
<dbReference type="Pfam" id="PF00583">
    <property type="entry name" value="Acetyltransf_1"/>
    <property type="match status" value="1"/>
</dbReference>
<keyword evidence="3" id="KW-1185">Reference proteome</keyword>
<dbReference type="CDD" id="cd04301">
    <property type="entry name" value="NAT_SF"/>
    <property type="match status" value="1"/>
</dbReference>
<dbReference type="EMBL" id="SSSM01000001">
    <property type="protein sequence ID" value="THG33254.1"/>
    <property type="molecule type" value="Genomic_DNA"/>
</dbReference>